<dbReference type="InterPro" id="IPR050739">
    <property type="entry name" value="MFP"/>
</dbReference>
<dbReference type="GO" id="GO:0015562">
    <property type="term" value="F:efflux transmembrane transporter activity"/>
    <property type="evidence" value="ECO:0007669"/>
    <property type="project" value="InterPro"/>
</dbReference>
<sequence length="367" mass="40589">MVAALFASFLVWANFAVLDEVSTGTGKVIASSREQVIQSLDGGVLASLEVKEGDMVQKGQVLALLDKTRVEASVEESASRARAAQATAARLTAELNDTPLEFPEEIADDVELIRAETALYTSRRESLAKTLAGLEEAMSLIRRELDMTIPLVKRGAASDVEVLRLRRQLNDLKIRHTDARTQYVVKAREELAKVNEQIHSQLSITRGRSDSLNRLTFVSPVKGVIKDIPITTIGGVIPPNGQLMKIVPVDDQLQIEARISPKDIAYIHPEQAATIKITAYDYSIYGGLPGKVTLISPDTIQDEVHRDVYYYRVYLRTDSDKLKDKSGKEMPIVPGMIATVDIHTGEKTVLSYLVKPLNKAREALRER</sequence>
<accession>A0A7U7EQD1</accession>
<evidence type="ECO:0000256" key="6">
    <source>
        <dbReference type="ARBA" id="ARBA00023136"/>
    </source>
</evidence>
<dbReference type="PROSITE" id="PS00543">
    <property type="entry name" value="HLYD_FAMILY"/>
    <property type="match status" value="1"/>
</dbReference>
<evidence type="ECO:0000256" key="2">
    <source>
        <dbReference type="ARBA" id="ARBA00009477"/>
    </source>
</evidence>
<evidence type="ECO:0000313" key="10">
    <source>
        <dbReference type="Proteomes" id="UP000583387"/>
    </source>
</evidence>
<dbReference type="Gene3D" id="2.40.50.100">
    <property type="match status" value="1"/>
</dbReference>
<evidence type="ECO:0000256" key="1">
    <source>
        <dbReference type="ARBA" id="ARBA00004167"/>
    </source>
</evidence>
<dbReference type="Proteomes" id="UP000583387">
    <property type="component" value="Unassembled WGS sequence"/>
</dbReference>
<keyword evidence="10" id="KW-1185">Reference proteome</keyword>
<dbReference type="PANTHER" id="PTHR30386">
    <property type="entry name" value="MEMBRANE FUSION SUBUNIT OF EMRAB-TOLC MULTIDRUG EFFLUX PUMP"/>
    <property type="match status" value="1"/>
</dbReference>
<protein>
    <submittedName>
        <fullName evidence="9">Type I secretion system membrane fusion protein PrsE</fullName>
    </submittedName>
</protein>
<comment type="similarity">
    <text evidence="2">Belongs to the membrane fusion protein (MFP) (TC 8.A.1) family.</text>
</comment>
<feature type="domain" description="AprE-like beta-barrel" evidence="8">
    <location>
        <begin position="253"/>
        <end position="345"/>
    </location>
</feature>
<dbReference type="PRINTS" id="PR01490">
    <property type="entry name" value="RTXTOXIND"/>
</dbReference>
<dbReference type="Gene3D" id="2.40.30.170">
    <property type="match status" value="1"/>
</dbReference>
<comment type="subcellular location">
    <subcellularLocation>
        <location evidence="1">Membrane</location>
        <topology evidence="1">Single-pass membrane protein</topology>
    </subcellularLocation>
</comment>
<evidence type="ECO:0000256" key="5">
    <source>
        <dbReference type="ARBA" id="ARBA00022989"/>
    </source>
</evidence>
<dbReference type="Pfam" id="PF26002">
    <property type="entry name" value="Beta-barrel_AprE"/>
    <property type="match status" value="1"/>
</dbReference>
<dbReference type="EMBL" id="CAJFCI010000072">
    <property type="protein sequence ID" value="CAD5109274.1"/>
    <property type="molecule type" value="Genomic_DNA"/>
</dbReference>
<evidence type="ECO:0000313" key="9">
    <source>
        <dbReference type="EMBL" id="CAD5109274.1"/>
    </source>
</evidence>
<keyword evidence="7" id="KW-0175">Coiled coil</keyword>
<name>A0A7U7EQD1_9GAMM</name>
<reference evidence="9 10" key="1">
    <citation type="submission" date="2020-08" db="EMBL/GenBank/DDBJ databases">
        <authorList>
            <person name="Criscuolo A."/>
        </authorList>
    </citation>
    <scope>NUCLEOTIDE SEQUENCE [LARGE SCALE GENOMIC DNA]</scope>
    <source>
        <strain evidence="9">CIP111764</strain>
    </source>
</reference>
<keyword evidence="3" id="KW-0813">Transport</keyword>
<dbReference type="SUPFAM" id="SSF111369">
    <property type="entry name" value="HlyD-like secretion proteins"/>
    <property type="match status" value="1"/>
</dbReference>
<gene>
    <name evidence="9" type="primary">prsE_2</name>
    <name evidence="9" type="ORF">PSEWESI4_03570</name>
</gene>
<keyword evidence="5" id="KW-1133">Transmembrane helix</keyword>
<keyword evidence="6" id="KW-0472">Membrane</keyword>
<dbReference type="InterPro" id="IPR006144">
    <property type="entry name" value="Secretion_HlyD_CS"/>
</dbReference>
<comment type="caution">
    <text evidence="9">The sequence shown here is derived from an EMBL/GenBank/DDBJ whole genome shotgun (WGS) entry which is preliminary data.</text>
</comment>
<dbReference type="InterPro" id="IPR058982">
    <property type="entry name" value="Beta-barrel_AprE"/>
</dbReference>
<dbReference type="GO" id="GO:0016020">
    <property type="term" value="C:membrane"/>
    <property type="evidence" value="ECO:0007669"/>
    <property type="project" value="UniProtKB-SubCell"/>
</dbReference>
<dbReference type="GO" id="GO:0009306">
    <property type="term" value="P:protein secretion"/>
    <property type="evidence" value="ECO:0007669"/>
    <property type="project" value="InterPro"/>
</dbReference>
<dbReference type="PANTHER" id="PTHR30386:SF26">
    <property type="entry name" value="TRANSPORT PROTEIN COMB"/>
    <property type="match status" value="1"/>
</dbReference>
<organism evidence="9 10">
    <name type="scientific">Zestomonas carbonaria</name>
    <dbReference type="NCBI Taxonomy" id="2762745"/>
    <lineage>
        <taxon>Bacteria</taxon>
        <taxon>Pseudomonadati</taxon>
        <taxon>Pseudomonadota</taxon>
        <taxon>Gammaproteobacteria</taxon>
        <taxon>Pseudomonadales</taxon>
        <taxon>Pseudomonadaceae</taxon>
        <taxon>Zestomonas</taxon>
    </lineage>
</organism>
<evidence type="ECO:0000259" key="8">
    <source>
        <dbReference type="Pfam" id="PF26002"/>
    </source>
</evidence>
<proteinExistence type="inferred from homology"/>
<keyword evidence="4" id="KW-0812">Transmembrane</keyword>
<evidence type="ECO:0000256" key="3">
    <source>
        <dbReference type="ARBA" id="ARBA00022448"/>
    </source>
</evidence>
<dbReference type="AlphaFoldDB" id="A0A7U7EQD1"/>
<evidence type="ECO:0000256" key="7">
    <source>
        <dbReference type="SAM" id="Coils"/>
    </source>
</evidence>
<feature type="coiled-coil region" evidence="7">
    <location>
        <begin position="124"/>
        <end position="182"/>
    </location>
</feature>
<evidence type="ECO:0000256" key="4">
    <source>
        <dbReference type="ARBA" id="ARBA00022692"/>
    </source>
</evidence>